<keyword evidence="3" id="KW-0472">Membrane</keyword>
<evidence type="ECO:0000313" key="5">
    <source>
        <dbReference type="EMBL" id="ODM93411.1"/>
    </source>
</evidence>
<name>A0A1D2MKF1_ORCCI</name>
<dbReference type="InterPro" id="IPR043504">
    <property type="entry name" value="Peptidase_S1_PA_chymotrypsin"/>
</dbReference>
<dbReference type="SUPFAM" id="SSF50494">
    <property type="entry name" value="Trypsin-like serine proteases"/>
    <property type="match status" value="1"/>
</dbReference>
<feature type="transmembrane region" description="Helical" evidence="3">
    <location>
        <begin position="325"/>
        <end position="350"/>
    </location>
</feature>
<dbReference type="CDD" id="cd00190">
    <property type="entry name" value="Tryp_SPc"/>
    <property type="match status" value="1"/>
</dbReference>
<evidence type="ECO:0000256" key="1">
    <source>
        <dbReference type="ARBA" id="ARBA00023157"/>
    </source>
</evidence>
<dbReference type="InterPro" id="IPR001314">
    <property type="entry name" value="Peptidase_S1A"/>
</dbReference>
<evidence type="ECO:0000256" key="3">
    <source>
        <dbReference type="SAM" id="Phobius"/>
    </source>
</evidence>
<proteinExistence type="inferred from homology"/>
<comment type="similarity">
    <text evidence="2">Belongs to the peptidase S1 family. CLIP subfamily.</text>
</comment>
<evidence type="ECO:0000256" key="2">
    <source>
        <dbReference type="ARBA" id="ARBA00024195"/>
    </source>
</evidence>
<evidence type="ECO:0000259" key="4">
    <source>
        <dbReference type="PROSITE" id="PS50240"/>
    </source>
</evidence>
<dbReference type="STRING" id="48709.A0A1D2MKF1"/>
<keyword evidence="3" id="KW-1133">Transmembrane helix</keyword>
<dbReference type="EMBL" id="LJIJ01000998">
    <property type="protein sequence ID" value="ODM93411.1"/>
    <property type="molecule type" value="Genomic_DNA"/>
</dbReference>
<dbReference type="GO" id="GO:0006508">
    <property type="term" value="P:proteolysis"/>
    <property type="evidence" value="ECO:0007669"/>
    <property type="project" value="InterPro"/>
</dbReference>
<dbReference type="PRINTS" id="PR00722">
    <property type="entry name" value="CHYMOTRYPSIN"/>
</dbReference>
<dbReference type="PROSITE" id="PS50240">
    <property type="entry name" value="TRYPSIN_DOM"/>
    <property type="match status" value="1"/>
</dbReference>
<dbReference type="InterPro" id="IPR051487">
    <property type="entry name" value="Ser/Thr_Proteases_Immune/Dev"/>
</dbReference>
<dbReference type="AlphaFoldDB" id="A0A1D2MKF1"/>
<keyword evidence="6" id="KW-1185">Reference proteome</keyword>
<dbReference type="Proteomes" id="UP000094527">
    <property type="component" value="Unassembled WGS sequence"/>
</dbReference>
<dbReference type="InterPro" id="IPR001254">
    <property type="entry name" value="Trypsin_dom"/>
</dbReference>
<dbReference type="FunFam" id="2.40.10.10:FF:000166">
    <property type="entry name" value="Trypsin"/>
    <property type="match status" value="1"/>
</dbReference>
<dbReference type="SMART" id="SM00020">
    <property type="entry name" value="Tryp_SPc"/>
    <property type="match status" value="1"/>
</dbReference>
<sequence length="384" mass="41580">MHYEAHSKIQVQETNIQINSEIKMIRKLCLIAVCVALFNKSEAIIGGEDATKNEFPWLVRFAVGQNFCSGALIDMDLVLTSASCVRYYTESVEVVAGDHSLLQDDGTEQTLLSHYPIIHEDFNKNGNLENDIALIRLFSAFQQTSNIRTIQLPISNPHQADAGRAVLAGWGETTIAAGDSGKLRFFPGLSPVLQKTNLGYTNASYCAENFDVTLPASQFCTHGNGGAPMDKGGPLLCDDQPNQVCGILSNVWLSHSEHDTTVGSYVQVRDYIGWISVNRVKTTLPTVAPTTPSAGGGGSGGGDEITYPGSGVGTIVVKIENNTSTLMLCLLLTFCVILILASAVLMWKFLSVGKPSSNRSESRIDLSRDFYRNASPVSEKHESV</sequence>
<evidence type="ECO:0000313" key="6">
    <source>
        <dbReference type="Proteomes" id="UP000094527"/>
    </source>
</evidence>
<reference evidence="5 6" key="1">
    <citation type="journal article" date="2016" name="Genome Biol. Evol.">
        <title>Gene Family Evolution Reflects Adaptation to Soil Environmental Stressors in the Genome of the Collembolan Orchesella cincta.</title>
        <authorList>
            <person name="Faddeeva-Vakhrusheva A."/>
            <person name="Derks M.F."/>
            <person name="Anvar S.Y."/>
            <person name="Agamennone V."/>
            <person name="Suring W."/>
            <person name="Smit S."/>
            <person name="van Straalen N.M."/>
            <person name="Roelofs D."/>
        </authorList>
    </citation>
    <scope>NUCLEOTIDE SEQUENCE [LARGE SCALE GENOMIC DNA]</scope>
    <source>
        <tissue evidence="5">Mixed pool</tissue>
    </source>
</reference>
<keyword evidence="1" id="KW-1015">Disulfide bond</keyword>
<organism evidence="5 6">
    <name type="scientific">Orchesella cincta</name>
    <name type="common">Springtail</name>
    <name type="synonym">Podura cincta</name>
    <dbReference type="NCBI Taxonomy" id="48709"/>
    <lineage>
        <taxon>Eukaryota</taxon>
        <taxon>Metazoa</taxon>
        <taxon>Ecdysozoa</taxon>
        <taxon>Arthropoda</taxon>
        <taxon>Hexapoda</taxon>
        <taxon>Collembola</taxon>
        <taxon>Entomobryomorpha</taxon>
        <taxon>Entomobryoidea</taxon>
        <taxon>Orchesellidae</taxon>
        <taxon>Orchesellinae</taxon>
        <taxon>Orchesella</taxon>
    </lineage>
</organism>
<dbReference type="PANTHER" id="PTHR24256">
    <property type="entry name" value="TRYPTASE-RELATED"/>
    <property type="match status" value="1"/>
</dbReference>
<feature type="domain" description="Peptidase S1" evidence="4">
    <location>
        <begin position="44"/>
        <end position="280"/>
    </location>
</feature>
<dbReference type="GO" id="GO:0004252">
    <property type="term" value="F:serine-type endopeptidase activity"/>
    <property type="evidence" value="ECO:0007669"/>
    <property type="project" value="InterPro"/>
</dbReference>
<keyword evidence="3" id="KW-0812">Transmembrane</keyword>
<dbReference type="InterPro" id="IPR009003">
    <property type="entry name" value="Peptidase_S1_PA"/>
</dbReference>
<gene>
    <name evidence="5" type="ORF">Ocin01_13276</name>
</gene>
<accession>A0A1D2MKF1</accession>
<dbReference type="Gene3D" id="2.40.10.10">
    <property type="entry name" value="Trypsin-like serine proteases"/>
    <property type="match status" value="1"/>
</dbReference>
<dbReference type="OrthoDB" id="5565075at2759"/>
<protein>
    <submittedName>
        <fullName evidence="5">Trypsin</fullName>
    </submittedName>
</protein>
<comment type="caution">
    <text evidence="5">The sequence shown here is derived from an EMBL/GenBank/DDBJ whole genome shotgun (WGS) entry which is preliminary data.</text>
</comment>
<dbReference type="Pfam" id="PF00089">
    <property type="entry name" value="Trypsin"/>
    <property type="match status" value="1"/>
</dbReference>